<dbReference type="InterPro" id="IPR000089">
    <property type="entry name" value="Biotin_lipoyl"/>
</dbReference>
<dbReference type="PROSITE" id="PS00189">
    <property type="entry name" value="LIPOYL"/>
    <property type="match status" value="1"/>
</dbReference>
<feature type="domain" description="Lipoyl-binding" evidence="2">
    <location>
        <begin position="2"/>
        <end position="77"/>
    </location>
</feature>
<evidence type="ECO:0000313" key="3">
    <source>
        <dbReference type="EMBL" id="TNC25858.1"/>
    </source>
</evidence>
<comment type="caution">
    <text evidence="3">The sequence shown here is derived from an EMBL/GenBank/DDBJ whole genome shotgun (WGS) entry which is preliminary data.</text>
</comment>
<dbReference type="SUPFAM" id="SSF51230">
    <property type="entry name" value="Single hybrid motif"/>
    <property type="match status" value="1"/>
</dbReference>
<evidence type="ECO:0000256" key="1">
    <source>
        <dbReference type="ARBA" id="ARBA00022823"/>
    </source>
</evidence>
<dbReference type="OrthoDB" id="9805770at2"/>
<sequence length="83" mass="9020">MRVQVILPKLGMTMEEATIVRFCRQPGEAFRKGDPLYEIETDKISQEIEATQDGVMVSYSTAEGTDIGVGEPVCLIETDGAPG</sequence>
<dbReference type="GO" id="GO:0006086">
    <property type="term" value="P:pyruvate decarboxylation to acetyl-CoA"/>
    <property type="evidence" value="ECO:0007669"/>
    <property type="project" value="InterPro"/>
</dbReference>
<dbReference type="Proteomes" id="UP000305546">
    <property type="component" value="Unassembled WGS sequence"/>
</dbReference>
<dbReference type="InterPro" id="IPR045257">
    <property type="entry name" value="E2/Pdx1"/>
</dbReference>
<dbReference type="PANTHER" id="PTHR23151:SF90">
    <property type="entry name" value="DIHYDROLIPOYLLYSINE-RESIDUE ACETYLTRANSFERASE COMPONENT OF PYRUVATE DEHYDROGENASE COMPLEX, MITOCHONDRIAL-RELATED"/>
    <property type="match status" value="1"/>
</dbReference>
<dbReference type="Gene3D" id="2.40.50.100">
    <property type="match status" value="1"/>
</dbReference>
<organism evidence="3 4">
    <name type="scientific">Amycolatopsis alkalitolerans</name>
    <dbReference type="NCBI Taxonomy" id="2547244"/>
    <lineage>
        <taxon>Bacteria</taxon>
        <taxon>Bacillati</taxon>
        <taxon>Actinomycetota</taxon>
        <taxon>Actinomycetes</taxon>
        <taxon>Pseudonocardiales</taxon>
        <taxon>Pseudonocardiaceae</taxon>
        <taxon>Amycolatopsis</taxon>
    </lineage>
</organism>
<keyword evidence="4" id="KW-1185">Reference proteome</keyword>
<dbReference type="GO" id="GO:0045254">
    <property type="term" value="C:pyruvate dehydrogenase complex"/>
    <property type="evidence" value="ECO:0007669"/>
    <property type="project" value="InterPro"/>
</dbReference>
<dbReference type="PROSITE" id="PS50968">
    <property type="entry name" value="BIOTINYL_LIPOYL"/>
    <property type="match status" value="1"/>
</dbReference>
<evidence type="ECO:0000259" key="2">
    <source>
        <dbReference type="PROSITE" id="PS50968"/>
    </source>
</evidence>
<proteinExistence type="predicted"/>
<dbReference type="PANTHER" id="PTHR23151">
    <property type="entry name" value="DIHYDROLIPOAMIDE ACETYL/SUCCINYL-TRANSFERASE-RELATED"/>
    <property type="match status" value="1"/>
</dbReference>
<dbReference type="InterPro" id="IPR003016">
    <property type="entry name" value="2-oxoA_DH_lipoyl-BS"/>
</dbReference>
<protein>
    <recommendedName>
        <fullName evidence="2">Lipoyl-binding domain-containing protein</fullName>
    </recommendedName>
</protein>
<dbReference type="EMBL" id="VDFW01000010">
    <property type="protein sequence ID" value="TNC25858.1"/>
    <property type="molecule type" value="Genomic_DNA"/>
</dbReference>
<gene>
    <name evidence="3" type="ORF">FG385_14580</name>
</gene>
<name>A0A5C4M0L3_9PSEU</name>
<dbReference type="RefSeq" id="WP_139097243.1">
    <property type="nucleotide sequence ID" value="NZ_VDFW01000010.1"/>
</dbReference>
<dbReference type="InterPro" id="IPR011053">
    <property type="entry name" value="Single_hybrid_motif"/>
</dbReference>
<dbReference type="Pfam" id="PF00364">
    <property type="entry name" value="Biotin_lipoyl"/>
    <property type="match status" value="1"/>
</dbReference>
<reference evidence="3 4" key="1">
    <citation type="submission" date="2019-06" db="EMBL/GenBank/DDBJ databases">
        <title>Amycolatopsis alkalitolerans sp. nov., isolated from Gastrodia elata Blume.</title>
        <authorList>
            <person name="Narsing Rao M.P."/>
            <person name="Li W.J."/>
        </authorList>
    </citation>
    <scope>NUCLEOTIDE SEQUENCE [LARGE SCALE GENOMIC DNA]</scope>
    <source>
        <strain evidence="3 4">SYSUP0005</strain>
    </source>
</reference>
<accession>A0A5C4M0L3</accession>
<dbReference type="AlphaFoldDB" id="A0A5C4M0L3"/>
<evidence type="ECO:0000313" key="4">
    <source>
        <dbReference type="Proteomes" id="UP000305546"/>
    </source>
</evidence>
<keyword evidence="1" id="KW-0450">Lipoyl</keyword>
<dbReference type="CDD" id="cd06849">
    <property type="entry name" value="lipoyl_domain"/>
    <property type="match status" value="1"/>
</dbReference>